<name>A0ABQ9KBU9_HEVBR</name>
<feature type="transmembrane region" description="Helical" evidence="1">
    <location>
        <begin position="299"/>
        <end position="324"/>
    </location>
</feature>
<evidence type="ECO:0000256" key="1">
    <source>
        <dbReference type="SAM" id="Phobius"/>
    </source>
</evidence>
<sequence length="342" mass="39014">PKSIKVLKLRHAQVLQLLKVIFKEIATLSEEQLKNIGLNQVIYDAIKRGSFEFINELITCNPVIIWRGDKKGRTLFAHAITLRQEKIFNLIYRFGSRRRILIMLDVFNNNYLHLAAKLSPSFQLDQVPGAALQMQWELQWFKGIESMLPPKFGERLNENFLTPSALFTKEHKELVKEGERWMKNNTASCMVVAALIATVMFTTAFTVPGGNDQTGFPIFLGYDAFLVFIVSNALSLFSSSTSVLIFLGILTARFAEDDFLKSLPNKLILGLFTLFFSVVTMMIAFGSTIFILLQKRLSWIAIPITVLSIIPIFFFVVYQFPVLIRMVIHTHKSSFFDKPNES</sequence>
<proteinExistence type="predicted"/>
<feature type="domain" description="PGG" evidence="2">
    <location>
        <begin position="180"/>
        <end position="291"/>
    </location>
</feature>
<evidence type="ECO:0000259" key="2">
    <source>
        <dbReference type="Pfam" id="PF13962"/>
    </source>
</evidence>
<feature type="transmembrane region" description="Helical" evidence="1">
    <location>
        <begin position="225"/>
        <end position="255"/>
    </location>
</feature>
<keyword evidence="1" id="KW-1133">Transmembrane helix</keyword>
<feature type="transmembrane region" description="Helical" evidence="1">
    <location>
        <begin position="267"/>
        <end position="293"/>
    </location>
</feature>
<keyword evidence="1" id="KW-0472">Membrane</keyword>
<dbReference type="Proteomes" id="UP001174677">
    <property type="component" value="Unassembled WGS sequence"/>
</dbReference>
<keyword evidence="4" id="KW-1185">Reference proteome</keyword>
<feature type="non-terminal residue" evidence="3">
    <location>
        <position position="1"/>
    </location>
</feature>
<accession>A0ABQ9KBU9</accession>
<dbReference type="PANTHER" id="PTHR24177:SF335">
    <property type="entry name" value="PGG DOMAIN-CONTAINING PROTEIN"/>
    <property type="match status" value="1"/>
</dbReference>
<protein>
    <recommendedName>
        <fullName evidence="2">PGG domain-containing protein</fullName>
    </recommendedName>
</protein>
<feature type="transmembrane region" description="Helical" evidence="1">
    <location>
        <begin position="186"/>
        <end position="205"/>
    </location>
</feature>
<dbReference type="PANTHER" id="PTHR24177">
    <property type="entry name" value="CASKIN"/>
    <property type="match status" value="1"/>
</dbReference>
<keyword evidence="1" id="KW-0812">Transmembrane</keyword>
<organism evidence="3 4">
    <name type="scientific">Hevea brasiliensis</name>
    <name type="common">Para rubber tree</name>
    <name type="synonym">Siphonia brasiliensis</name>
    <dbReference type="NCBI Taxonomy" id="3981"/>
    <lineage>
        <taxon>Eukaryota</taxon>
        <taxon>Viridiplantae</taxon>
        <taxon>Streptophyta</taxon>
        <taxon>Embryophyta</taxon>
        <taxon>Tracheophyta</taxon>
        <taxon>Spermatophyta</taxon>
        <taxon>Magnoliopsida</taxon>
        <taxon>eudicotyledons</taxon>
        <taxon>Gunneridae</taxon>
        <taxon>Pentapetalae</taxon>
        <taxon>rosids</taxon>
        <taxon>fabids</taxon>
        <taxon>Malpighiales</taxon>
        <taxon>Euphorbiaceae</taxon>
        <taxon>Crotonoideae</taxon>
        <taxon>Micrandreae</taxon>
        <taxon>Hevea</taxon>
    </lineage>
</organism>
<evidence type="ECO:0000313" key="3">
    <source>
        <dbReference type="EMBL" id="KAJ9130581.1"/>
    </source>
</evidence>
<dbReference type="InterPro" id="IPR026961">
    <property type="entry name" value="PGG_dom"/>
</dbReference>
<dbReference type="EMBL" id="JARPOI010000049">
    <property type="protein sequence ID" value="KAJ9130581.1"/>
    <property type="molecule type" value="Genomic_DNA"/>
</dbReference>
<gene>
    <name evidence="3" type="ORF">P3X46_034336</name>
</gene>
<dbReference type="Pfam" id="PF13962">
    <property type="entry name" value="PGG"/>
    <property type="match status" value="1"/>
</dbReference>
<evidence type="ECO:0000313" key="4">
    <source>
        <dbReference type="Proteomes" id="UP001174677"/>
    </source>
</evidence>
<comment type="caution">
    <text evidence="3">The sequence shown here is derived from an EMBL/GenBank/DDBJ whole genome shotgun (WGS) entry which is preliminary data.</text>
</comment>
<reference evidence="3 4" key="1">
    <citation type="journal article" date="2023" name="Plant Biotechnol. J.">
        <title>Chromosome-level wild Hevea brasiliensis genome provides new tools for genomic-assisted breeding and valuable loci to elevate rubber yield.</title>
        <authorList>
            <person name="Cheng H."/>
            <person name="Song X."/>
            <person name="Hu Y."/>
            <person name="Wu T."/>
            <person name="Yang Q."/>
            <person name="An Z."/>
            <person name="Feng S."/>
            <person name="Deng Z."/>
            <person name="Wu W."/>
            <person name="Zeng X."/>
            <person name="Tu M."/>
            <person name="Wang X."/>
            <person name="Huang H."/>
        </authorList>
    </citation>
    <scope>NUCLEOTIDE SEQUENCE [LARGE SCALE GENOMIC DNA]</scope>
    <source>
        <strain evidence="3">MT/VB/25A 57/8</strain>
    </source>
</reference>